<evidence type="ECO:0000313" key="2">
    <source>
        <dbReference type="EMBL" id="KAF6729573.1"/>
    </source>
</evidence>
<accession>A0A834CJA5</accession>
<gene>
    <name evidence="2" type="ORF">FQA47_009351</name>
</gene>
<protein>
    <submittedName>
        <fullName evidence="2">Uncharacterized protein</fullName>
    </submittedName>
</protein>
<feature type="compositionally biased region" description="Polar residues" evidence="1">
    <location>
        <begin position="93"/>
        <end position="106"/>
    </location>
</feature>
<proteinExistence type="predicted"/>
<name>A0A834CJA5_ORYME</name>
<evidence type="ECO:0000313" key="3">
    <source>
        <dbReference type="Proteomes" id="UP000646548"/>
    </source>
</evidence>
<feature type="region of interest" description="Disordered" evidence="1">
    <location>
        <begin position="86"/>
        <end position="106"/>
    </location>
</feature>
<comment type="caution">
    <text evidence="2">The sequence shown here is derived from an EMBL/GenBank/DDBJ whole genome shotgun (WGS) entry which is preliminary data.</text>
</comment>
<organism evidence="2 3">
    <name type="scientific">Oryzias melastigma</name>
    <name type="common">Marine medaka</name>
    <dbReference type="NCBI Taxonomy" id="30732"/>
    <lineage>
        <taxon>Eukaryota</taxon>
        <taxon>Metazoa</taxon>
        <taxon>Chordata</taxon>
        <taxon>Craniata</taxon>
        <taxon>Vertebrata</taxon>
        <taxon>Euteleostomi</taxon>
        <taxon>Actinopterygii</taxon>
        <taxon>Neopterygii</taxon>
        <taxon>Teleostei</taxon>
        <taxon>Neoteleostei</taxon>
        <taxon>Acanthomorphata</taxon>
        <taxon>Ovalentaria</taxon>
        <taxon>Atherinomorphae</taxon>
        <taxon>Beloniformes</taxon>
        <taxon>Adrianichthyidae</taxon>
        <taxon>Oryziinae</taxon>
        <taxon>Oryzias</taxon>
    </lineage>
</organism>
<reference evidence="2" key="1">
    <citation type="journal article" name="BMC Genomics">
        <title>Long-read sequencing and de novo genome assembly of marine medaka (Oryzias melastigma).</title>
        <authorList>
            <person name="Liang P."/>
            <person name="Saqib H.S.A."/>
            <person name="Ni X."/>
            <person name="Shen Y."/>
        </authorList>
    </citation>
    <scope>NUCLEOTIDE SEQUENCE</scope>
    <source>
        <strain evidence="2">Bigg-433</strain>
    </source>
</reference>
<dbReference type="Proteomes" id="UP000646548">
    <property type="component" value="Unassembled WGS sequence"/>
</dbReference>
<evidence type="ECO:0000256" key="1">
    <source>
        <dbReference type="SAM" id="MobiDB-lite"/>
    </source>
</evidence>
<dbReference type="AlphaFoldDB" id="A0A834CJA5"/>
<dbReference type="EMBL" id="WKFB01000253">
    <property type="protein sequence ID" value="KAF6729573.1"/>
    <property type="molecule type" value="Genomic_DNA"/>
</dbReference>
<sequence length="106" mass="11620">MKPGVRSGDDSPVFTKIFTVTVSEAGSFILNTPAVTGNLRFPPTLLDNFYPCSFLLLNGQKVSLSEIPTHLFSLKRNSEELKKISYAAETEEPVSNTLPGNERNTS</sequence>